<feature type="domain" description="Helicase C-terminal" evidence="1">
    <location>
        <begin position="1072"/>
        <end position="1258"/>
    </location>
</feature>
<sequence length="1424" mass="157071">MADPLALAGLSADDRQELKEAVCDAVLDRTRQIVSGEGDFGRTIFHERPARRLSSGFILPRLDAAGDDESSDIRIASHGLDFRLLSGGSGEIIVQPTFSVYVRALPTTDELFARNGWLIPPPGFNQAAKIQIRDARRQRFNSEIPAGATPGEKSRLRAKISREVYTAFGVVVPANTPSPPIGIDAETNETPAANGDQLAENGDPIGLLPVPGLDRLRIPNALSQRYEVPLKWIRLAVEVEPLRLPLPCEPDAWTRVTSAYKLILNGAIKAAYRSWIGSPDGELNAWRKVYPPSESFWSRENWDRFLLDARGRPRIEKDLVPDFDIEILAQALQDPLVPGAYSTRIAIENMREGDPTQEFGLFGVSLNVTIPPDVIGPMRLERVKRSYHLAGFMTMPAMGVNGGVEDLGISVGGRQMRTTWMPRYVLPRTTATEVPAVVTQYGSLCLTTTDVSVLQALPGEMDQWIEKVAENTAISQPGEEGSDIDESAQRTRFGDDLQAWKREADRIRKGAQILSRSRQAWQIAPNSSAAIPYRAWILLNRTMARANPDTPGNRPRWRLFQLAFILAHVPTFASRVPEFASDFDAAFDEDAASLLYMATGGGKTEAFFGILVFALFLDRIRGKLRGVTAMMHYPLRLLTVQQAQRLARLLANAEMVRRSERIGGAAFEIGFWVGSANTPNVTEERQGKPSEQMRCIPIVDSPRGRDEQAVLAGQSRADREYVIAHEAWNKLPRCPFCNSPRETGLRLYPEQDHRLGIVCFEARCDWNLATSGRDGHRAPLPFLLTDTDIYRAAPSVLLGTIDKLALLGQNVATIDRIAGMLGMARYIQGGPLGRLHMAPQQNADVPADFRRVAPSFASGDEVFFDPFPSLIVQDEMHLLEESLGTFGGIFETALFEWMSRLAPLLGDRVAQVHAAPGKPRLPHVIGATATAADVAKHTKAVYQRQVVQFPHPGPALHEGFYTQLATFEPTGDAAQTRLASGTTPRGLELAAPWGRVYASLMTNGRLHTVTTLSVLAAHAATITRWQRDLSSSDPTRQARAADEMMASVSSAPWADRRSRALREAAAAGRYDRLAQLVDLHRIQLTYVTNKKGGDQILSALETEVREIHAAMGEEYTLSDFSMELISGGVDIADIQSVIRRSEQPFDPMSEDIATTLRGIVATSAISHGVDVEFFNAMAFAGMPSDVAEYIQASSRVGRTHVGFSLLIPTPQTRRDRFIVEVHEAFHRLLERMISPPAVERWADRAIGRTIPSMVQTWLSGVRYNERFVATADDQKATVNMPSTVEAAARLLRNRPDFDDCVRFVANAVGIGAATGAPTNPDYYGDLVRSQIDRIRQVLDSKSYTGSLNDFWKATNTGLVRPMTSLRDVDVQGRIQGSRLSQKNRPITDEQLLGAVTMIRNRCVSRRRRYGATSELDDGADGATT</sequence>
<dbReference type="SUPFAM" id="SSF52540">
    <property type="entry name" value="P-loop containing nucleoside triphosphate hydrolases"/>
    <property type="match status" value="1"/>
</dbReference>
<reference evidence="2 3" key="1">
    <citation type="submission" date="2006-01" db="EMBL/GenBank/DDBJ databases">
        <title>Complete sequence of Rhodopseudomonas palustris HaA2.</title>
        <authorList>
            <consortium name="US DOE Joint Genome Institute"/>
            <person name="Copeland A."/>
            <person name="Lucas S."/>
            <person name="Lapidus A."/>
            <person name="Barry K."/>
            <person name="Detter J.C."/>
            <person name="Glavina T."/>
            <person name="Hammon N."/>
            <person name="Israni S."/>
            <person name="Pitluck S."/>
            <person name="Chain P."/>
            <person name="Malfatti S."/>
            <person name="Shin M."/>
            <person name="Vergez L."/>
            <person name="Schmutz J."/>
            <person name="Larimer F."/>
            <person name="Land M."/>
            <person name="Hauser L."/>
            <person name="Pelletier D.A."/>
            <person name="Kyrpides N."/>
            <person name="Anderson I."/>
            <person name="Oda Y."/>
            <person name="Harwood C.S."/>
            <person name="Richardson P."/>
        </authorList>
    </citation>
    <scope>NUCLEOTIDE SEQUENCE [LARGE SCALE GENOMIC DNA]</scope>
    <source>
        <strain evidence="2 3">HaA2</strain>
    </source>
</reference>
<dbReference type="eggNOG" id="COG1201">
    <property type="taxonomic scope" value="Bacteria"/>
</dbReference>
<dbReference type="eggNOG" id="COG1205">
    <property type="taxonomic scope" value="Bacteria"/>
</dbReference>
<dbReference type="Gene3D" id="3.40.50.300">
    <property type="entry name" value="P-loop containing nucleotide triphosphate hydrolases"/>
    <property type="match status" value="1"/>
</dbReference>
<dbReference type="KEGG" id="rpb:RPB_2532"/>
<keyword evidence="2" id="KW-0378">Hydrolase</keyword>
<evidence type="ECO:0000313" key="2">
    <source>
        <dbReference type="EMBL" id="ABD07237.1"/>
    </source>
</evidence>
<keyword evidence="2" id="KW-0547">Nucleotide-binding</keyword>
<dbReference type="HOGENOM" id="CLU_004880_1_0_5"/>
<dbReference type="RefSeq" id="WP_011441422.1">
    <property type="nucleotide sequence ID" value="NC_007778.1"/>
</dbReference>
<dbReference type="InterPro" id="IPR001650">
    <property type="entry name" value="Helicase_C-like"/>
</dbReference>
<dbReference type="OrthoDB" id="713315at2"/>
<evidence type="ECO:0000259" key="1">
    <source>
        <dbReference type="PROSITE" id="PS51194"/>
    </source>
</evidence>
<dbReference type="CDD" id="cd18785">
    <property type="entry name" value="SF2_C"/>
    <property type="match status" value="1"/>
</dbReference>
<dbReference type="Proteomes" id="UP000008809">
    <property type="component" value="Chromosome"/>
</dbReference>
<keyword evidence="2" id="KW-0067">ATP-binding</keyword>
<keyword evidence="3" id="KW-1185">Reference proteome</keyword>
<evidence type="ECO:0000313" key="3">
    <source>
        <dbReference type="Proteomes" id="UP000008809"/>
    </source>
</evidence>
<name>Q2IX23_RHOP2</name>
<gene>
    <name evidence="2" type="ordered locus">RPB_2532</name>
</gene>
<dbReference type="InterPro" id="IPR027417">
    <property type="entry name" value="P-loop_NTPase"/>
</dbReference>
<dbReference type="STRING" id="316058.RPB_2532"/>
<proteinExistence type="predicted"/>
<dbReference type="GO" id="GO:0004386">
    <property type="term" value="F:helicase activity"/>
    <property type="evidence" value="ECO:0007669"/>
    <property type="project" value="UniProtKB-KW"/>
</dbReference>
<organism evidence="2 3">
    <name type="scientific">Rhodopseudomonas palustris (strain HaA2)</name>
    <dbReference type="NCBI Taxonomy" id="316058"/>
    <lineage>
        <taxon>Bacteria</taxon>
        <taxon>Pseudomonadati</taxon>
        <taxon>Pseudomonadota</taxon>
        <taxon>Alphaproteobacteria</taxon>
        <taxon>Hyphomicrobiales</taxon>
        <taxon>Nitrobacteraceae</taxon>
        <taxon>Rhodopseudomonas</taxon>
    </lineage>
</organism>
<accession>Q2IX23</accession>
<dbReference type="SMART" id="SM00490">
    <property type="entry name" value="HELICc"/>
    <property type="match status" value="1"/>
</dbReference>
<dbReference type="EMBL" id="CP000250">
    <property type="protein sequence ID" value="ABD07237.1"/>
    <property type="molecule type" value="Genomic_DNA"/>
</dbReference>
<dbReference type="Pfam" id="PF00271">
    <property type="entry name" value="Helicase_C"/>
    <property type="match status" value="1"/>
</dbReference>
<keyword evidence="2" id="KW-0347">Helicase</keyword>
<dbReference type="PROSITE" id="PS51194">
    <property type="entry name" value="HELICASE_CTER"/>
    <property type="match status" value="1"/>
</dbReference>
<protein>
    <submittedName>
        <fullName evidence="2">Helicase-like</fullName>
    </submittedName>
</protein>